<evidence type="ECO:0000313" key="3">
    <source>
        <dbReference type="Proteomes" id="UP000218418"/>
    </source>
</evidence>
<reference evidence="2 3" key="1">
    <citation type="submission" date="2017-06" db="EMBL/GenBank/DDBJ databases">
        <title>Genome sequencing of cyanobaciteial culture collection at National Institute for Environmental Studies (NIES).</title>
        <authorList>
            <person name="Hirose Y."/>
            <person name="Shimura Y."/>
            <person name="Fujisawa T."/>
            <person name="Nakamura Y."/>
            <person name="Kawachi M."/>
        </authorList>
    </citation>
    <scope>NUCLEOTIDE SEQUENCE [LARGE SCALE GENOMIC DNA]</scope>
    <source>
        <strain evidence="2 3">NIES-267</strain>
    </source>
</reference>
<organism evidence="2 3">
    <name type="scientific">Calothrix parasitica NIES-267</name>
    <dbReference type="NCBI Taxonomy" id="1973488"/>
    <lineage>
        <taxon>Bacteria</taxon>
        <taxon>Bacillati</taxon>
        <taxon>Cyanobacteriota</taxon>
        <taxon>Cyanophyceae</taxon>
        <taxon>Nostocales</taxon>
        <taxon>Calotrichaceae</taxon>
        <taxon>Calothrix</taxon>
    </lineage>
</organism>
<dbReference type="OrthoDB" id="6199278at2"/>
<gene>
    <name evidence="2" type="ORF">NIES267_70950</name>
</gene>
<dbReference type="AlphaFoldDB" id="A0A1Z4M2D8"/>
<dbReference type="Pfam" id="PF21837">
    <property type="entry name" value="DUF6896"/>
    <property type="match status" value="1"/>
</dbReference>
<accession>A0A1Z4M2D8</accession>
<protein>
    <recommendedName>
        <fullName evidence="1">DUF6896 domain-containing protein</fullName>
    </recommendedName>
</protein>
<feature type="domain" description="DUF6896" evidence="1">
    <location>
        <begin position="11"/>
        <end position="140"/>
    </location>
</feature>
<proteinExistence type="predicted"/>
<dbReference type="InterPro" id="IPR054191">
    <property type="entry name" value="DUF6896"/>
</dbReference>
<dbReference type="EMBL" id="AP018227">
    <property type="protein sequence ID" value="BAY87571.1"/>
    <property type="molecule type" value="Genomic_DNA"/>
</dbReference>
<dbReference type="Proteomes" id="UP000218418">
    <property type="component" value="Chromosome"/>
</dbReference>
<evidence type="ECO:0000313" key="2">
    <source>
        <dbReference type="EMBL" id="BAY87571.1"/>
    </source>
</evidence>
<name>A0A1Z4M2D8_9CYAN</name>
<keyword evidence="3" id="KW-1185">Reference proteome</keyword>
<sequence length="175" mass="20160">MKSSIKSAEAVQIISEFVELQNNLNLAFRQIYPNVSKSFSANCPRQGLLSLQDEKWTFDKHGVGVYFQSERSYLIVDIHAGFVDYPQAFDAWRLVQYFESKGIEQIYYINDVFDLTNKVNNEDIVDDLLEHLLEDNIIEIVLPKLKLYGLKNTSTDSRARILSQLSRLFNEGNGD</sequence>
<evidence type="ECO:0000259" key="1">
    <source>
        <dbReference type="Pfam" id="PF21837"/>
    </source>
</evidence>